<dbReference type="AlphaFoldDB" id="A0A9X2C654"/>
<keyword evidence="4" id="KW-1185">Reference proteome</keyword>
<evidence type="ECO:0000313" key="2">
    <source>
        <dbReference type="EMBL" id="MCK9814586.1"/>
    </source>
</evidence>
<reference evidence="3 4" key="2">
    <citation type="journal article" date="2023" name="Plant Pathol.">
        <title>Dismantling and reorganizing Pseudomonas marginalis sensu#lato.</title>
        <authorList>
            <person name="Sawada H."/>
            <person name="Fujikawa T."/>
            <person name="Satou M."/>
        </authorList>
    </citation>
    <scope>NUCLEOTIDE SEQUENCE [LARGE SCALE GENOMIC DNA]</scope>
    <source>
        <strain evidence="1 3">MAFF 302030</strain>
        <strain evidence="2 4">MAFF 302046</strain>
    </source>
</reference>
<accession>A0A9X2C654</accession>
<protein>
    <submittedName>
        <fullName evidence="1">Uncharacterized protein</fullName>
    </submittedName>
</protein>
<name>A0A9X2C654_9PSED</name>
<comment type="caution">
    <text evidence="1">The sequence shown here is derived from an EMBL/GenBank/DDBJ whole genome shotgun (WGS) entry which is preliminary data.</text>
</comment>
<evidence type="ECO:0000313" key="4">
    <source>
        <dbReference type="Proteomes" id="UP001155163"/>
    </source>
</evidence>
<sequence>MKAITRFTFADHQGPGATDPDDRQLLADGQPTALRVPGRVLRRQYETRHGYLLFTELDYWIEEAVFVVLVDKSLQRIVAQRLLNKWYSSYSLDAVEWQDDEHFYLTIEGLAEYRFYFTVRRFAIPLIRPRLGIACRRFHPGSGQWRRDIR</sequence>
<proteinExistence type="predicted"/>
<reference evidence="3 4" key="1">
    <citation type="journal article" date="2022" name="Int. J. Syst. Evol. Microbiol.">
        <title>Pseudomonas aegrilactucae sp. nov. and Pseudomonas morbosilactucae sp. nov., pathogens causing bacterial rot of lettuce in Japan.</title>
        <authorList>
            <person name="Sawada H."/>
            <person name="Fujikawa T."/>
            <person name="Satou M."/>
        </authorList>
    </citation>
    <scope>NUCLEOTIDE SEQUENCE [LARGE SCALE GENOMIC DNA]</scope>
    <source>
        <strain evidence="1 3">MAFF 302030</strain>
        <strain evidence="2 4">MAFF 302046</strain>
    </source>
</reference>
<dbReference type="RefSeq" id="WP_123330762.1">
    <property type="nucleotide sequence ID" value="NZ_JALQCW010000033.1"/>
</dbReference>
<dbReference type="Proteomes" id="UP001155059">
    <property type="component" value="Unassembled WGS sequence"/>
</dbReference>
<evidence type="ECO:0000313" key="1">
    <source>
        <dbReference type="EMBL" id="MCK9798952.1"/>
    </source>
</evidence>
<gene>
    <name evidence="1" type="ORF">M1B34_14845</name>
    <name evidence="2" type="ORF">M1B35_10735</name>
</gene>
<dbReference type="EMBL" id="JALQCX010000016">
    <property type="protein sequence ID" value="MCK9814586.1"/>
    <property type="molecule type" value="Genomic_DNA"/>
</dbReference>
<dbReference type="EMBL" id="JALQCW010000033">
    <property type="protein sequence ID" value="MCK9798952.1"/>
    <property type="molecule type" value="Genomic_DNA"/>
</dbReference>
<dbReference type="Proteomes" id="UP001155163">
    <property type="component" value="Unassembled WGS sequence"/>
</dbReference>
<evidence type="ECO:0000313" key="3">
    <source>
        <dbReference type="Proteomes" id="UP001155059"/>
    </source>
</evidence>
<organism evidence="1 3">
    <name type="scientific">Pseudomonas morbosilactucae</name>
    <dbReference type="NCBI Taxonomy" id="2938197"/>
    <lineage>
        <taxon>Bacteria</taxon>
        <taxon>Pseudomonadati</taxon>
        <taxon>Pseudomonadota</taxon>
        <taxon>Gammaproteobacteria</taxon>
        <taxon>Pseudomonadales</taxon>
        <taxon>Pseudomonadaceae</taxon>
        <taxon>Pseudomonas</taxon>
    </lineage>
</organism>